<comment type="similarity">
    <text evidence="2">Belongs to the MgtC/SapB family.</text>
</comment>
<feature type="transmembrane region" description="Helical" evidence="7">
    <location>
        <begin position="76"/>
        <end position="93"/>
    </location>
</feature>
<evidence type="ECO:0000313" key="9">
    <source>
        <dbReference type="EMBL" id="RZF20505.1"/>
    </source>
</evidence>
<protein>
    <submittedName>
        <fullName evidence="9">MgtC/SapB family protein</fullName>
    </submittedName>
</protein>
<gene>
    <name evidence="9" type="ORF">DAY19_10990</name>
</gene>
<evidence type="ECO:0000259" key="8">
    <source>
        <dbReference type="Pfam" id="PF02308"/>
    </source>
</evidence>
<evidence type="ECO:0000256" key="2">
    <source>
        <dbReference type="ARBA" id="ARBA00009298"/>
    </source>
</evidence>
<keyword evidence="10" id="KW-1185">Reference proteome</keyword>
<evidence type="ECO:0000256" key="3">
    <source>
        <dbReference type="ARBA" id="ARBA00022475"/>
    </source>
</evidence>
<dbReference type="PANTHER" id="PTHR33778">
    <property type="entry name" value="PROTEIN MGTC"/>
    <property type="match status" value="1"/>
</dbReference>
<evidence type="ECO:0000256" key="4">
    <source>
        <dbReference type="ARBA" id="ARBA00022692"/>
    </source>
</evidence>
<dbReference type="PANTHER" id="PTHR33778:SF1">
    <property type="entry name" value="MAGNESIUM TRANSPORTER YHID-RELATED"/>
    <property type="match status" value="1"/>
</dbReference>
<comment type="caution">
    <text evidence="9">The sequence shown here is derived from an EMBL/GenBank/DDBJ whole genome shotgun (WGS) entry which is preliminary data.</text>
</comment>
<dbReference type="InterPro" id="IPR003416">
    <property type="entry name" value="MgtC/SapB/SrpB/YhiD_fam"/>
</dbReference>
<reference evidence="10" key="1">
    <citation type="journal article" date="2019" name="Int. J. Syst. Evol. Microbiol.">
        <title>Halobacteriovorax valvorus sp. nov., a novel prokaryotic predator isolated from coastal seawater of China.</title>
        <authorList>
            <person name="Chen M.-X."/>
        </authorList>
    </citation>
    <scope>NUCLEOTIDE SEQUENCE [LARGE SCALE GENOMIC DNA]</scope>
    <source>
        <strain evidence="10">BL9</strain>
    </source>
</reference>
<feature type="transmembrane region" description="Helical" evidence="7">
    <location>
        <begin position="12"/>
        <end position="32"/>
    </location>
</feature>
<organism evidence="9 10">
    <name type="scientific">Halobacteriovorax vibrionivorans</name>
    <dbReference type="NCBI Taxonomy" id="2152716"/>
    <lineage>
        <taxon>Bacteria</taxon>
        <taxon>Pseudomonadati</taxon>
        <taxon>Bdellovibrionota</taxon>
        <taxon>Bacteriovoracia</taxon>
        <taxon>Bacteriovoracales</taxon>
        <taxon>Halobacteriovoraceae</taxon>
        <taxon>Halobacteriovorax</taxon>
    </lineage>
</organism>
<dbReference type="Proteomes" id="UP000443582">
    <property type="component" value="Unassembled WGS sequence"/>
</dbReference>
<evidence type="ECO:0000313" key="10">
    <source>
        <dbReference type="Proteomes" id="UP000443582"/>
    </source>
</evidence>
<evidence type="ECO:0000256" key="7">
    <source>
        <dbReference type="SAM" id="Phobius"/>
    </source>
</evidence>
<keyword evidence="4 7" id="KW-0812">Transmembrane</keyword>
<dbReference type="Pfam" id="PF02308">
    <property type="entry name" value="MgtC"/>
    <property type="match status" value="1"/>
</dbReference>
<dbReference type="PRINTS" id="PR01837">
    <property type="entry name" value="MGTCSAPBPROT"/>
</dbReference>
<evidence type="ECO:0000256" key="5">
    <source>
        <dbReference type="ARBA" id="ARBA00022989"/>
    </source>
</evidence>
<dbReference type="RefSeq" id="WP_115362381.1">
    <property type="nucleotide sequence ID" value="NZ_QDKL01000003.1"/>
</dbReference>
<comment type="subcellular location">
    <subcellularLocation>
        <location evidence="1">Cell membrane</location>
        <topology evidence="1">Multi-pass membrane protein</topology>
    </subcellularLocation>
</comment>
<evidence type="ECO:0000256" key="1">
    <source>
        <dbReference type="ARBA" id="ARBA00004651"/>
    </source>
</evidence>
<accession>A0ABY0ID06</accession>
<evidence type="ECO:0000256" key="6">
    <source>
        <dbReference type="ARBA" id="ARBA00023136"/>
    </source>
</evidence>
<dbReference type="EMBL" id="QDKL01000003">
    <property type="protein sequence ID" value="RZF20505.1"/>
    <property type="molecule type" value="Genomic_DNA"/>
</dbReference>
<sequence length="234" mass="25890">MYIEFLGEQPVYISMGIKVVSSILLGGFIGYDREQKMKSAGIKTNMLICLGAATYTALSVLTMTEHMGTVADPNRMAAQIVSGIGFLGAGAIIQGRGNVVGMTTAATVWVVAAIGMTVGFGYPVIASLISISLFAVLRLINPLYKILESDRAKQNFYIEVLSNGRIRGHVKEILYSRVEDIEIVSEEVLDAVSDERLLTLNVHLHPRWIPQIRREIKTLIRVNKVEIHQRDHDH</sequence>
<name>A0ABY0ID06_9BACT</name>
<feature type="transmembrane region" description="Helical" evidence="7">
    <location>
        <begin position="100"/>
        <end position="118"/>
    </location>
</feature>
<dbReference type="InterPro" id="IPR049177">
    <property type="entry name" value="MgtC_SapB_SrpB_YhiD_N"/>
</dbReference>
<feature type="transmembrane region" description="Helical" evidence="7">
    <location>
        <begin position="44"/>
        <end position="64"/>
    </location>
</feature>
<keyword evidence="5 7" id="KW-1133">Transmembrane helix</keyword>
<keyword evidence="6 7" id="KW-0472">Membrane</keyword>
<feature type="domain" description="MgtC/SapB/SrpB/YhiD N-terminal" evidence="8">
    <location>
        <begin position="21"/>
        <end position="144"/>
    </location>
</feature>
<keyword evidence="3" id="KW-1003">Cell membrane</keyword>
<proteinExistence type="inferred from homology"/>